<dbReference type="GO" id="GO:0046983">
    <property type="term" value="F:protein dimerization activity"/>
    <property type="evidence" value="ECO:0007669"/>
    <property type="project" value="InterPro"/>
</dbReference>
<dbReference type="InterPro" id="IPR012337">
    <property type="entry name" value="RNaseH-like_sf"/>
</dbReference>
<evidence type="ECO:0000313" key="2">
    <source>
        <dbReference type="EMBL" id="OAJ42781.1"/>
    </source>
</evidence>
<reference evidence="2 3" key="2">
    <citation type="submission" date="2016-05" db="EMBL/GenBank/DDBJ databases">
        <title>Lineage-specific infection strategies underlie the spectrum of fungal disease in amphibians.</title>
        <authorList>
            <person name="Cuomo C.A."/>
            <person name="Farrer R.A."/>
            <person name="James T."/>
            <person name="Longcore J."/>
            <person name="Birren B."/>
        </authorList>
    </citation>
    <scope>NUCLEOTIDE SEQUENCE [LARGE SCALE GENOMIC DNA]</scope>
    <source>
        <strain evidence="2 3">JEL423</strain>
    </source>
</reference>
<feature type="domain" description="HAT C-terminal dimerisation" evidence="1">
    <location>
        <begin position="56"/>
        <end position="134"/>
    </location>
</feature>
<dbReference type="EMBL" id="DS022308">
    <property type="protein sequence ID" value="OAJ42781.1"/>
    <property type="molecule type" value="Genomic_DNA"/>
</dbReference>
<dbReference type="AlphaFoldDB" id="A0A177WTS5"/>
<evidence type="ECO:0000259" key="1">
    <source>
        <dbReference type="Pfam" id="PF05699"/>
    </source>
</evidence>
<dbReference type="VEuPathDB" id="FungiDB:BDEG_26193"/>
<proteinExistence type="predicted"/>
<dbReference type="Proteomes" id="UP000077115">
    <property type="component" value="Unassembled WGS sequence"/>
</dbReference>
<name>A0A177WTS5_BATDL</name>
<sequence>MPKKMLFRKKKSKRQIQSVYAEYHNQSDLMQLENSDAPTPASRGFKNKKLAPTLQLEEYLNIPVVDPRQDPLEWWKRHESDFPLLAKMARDYLAIPATSASSEHAFSKARHLITDSRTRLSDQTIRASICLGNWQRGGIWRRFPKDGDLE</sequence>
<organism evidence="2 3">
    <name type="scientific">Batrachochytrium dendrobatidis (strain JEL423)</name>
    <dbReference type="NCBI Taxonomy" id="403673"/>
    <lineage>
        <taxon>Eukaryota</taxon>
        <taxon>Fungi</taxon>
        <taxon>Fungi incertae sedis</taxon>
        <taxon>Chytridiomycota</taxon>
        <taxon>Chytridiomycota incertae sedis</taxon>
        <taxon>Chytridiomycetes</taxon>
        <taxon>Rhizophydiales</taxon>
        <taxon>Rhizophydiales incertae sedis</taxon>
        <taxon>Batrachochytrium</taxon>
    </lineage>
</organism>
<dbReference type="Pfam" id="PF05699">
    <property type="entry name" value="Dimer_Tnp_hAT"/>
    <property type="match status" value="1"/>
</dbReference>
<gene>
    <name evidence="2" type="ORF">BDEG_26193</name>
</gene>
<dbReference type="PANTHER" id="PTHR47611">
    <property type="entry name" value="HAT DIMERISATION DOMAIN, C-TERMINAL"/>
    <property type="match status" value="1"/>
</dbReference>
<accession>A0A177WTS5</accession>
<dbReference type="SUPFAM" id="SSF53098">
    <property type="entry name" value="Ribonuclease H-like"/>
    <property type="match status" value="1"/>
</dbReference>
<evidence type="ECO:0000313" key="3">
    <source>
        <dbReference type="Proteomes" id="UP000077115"/>
    </source>
</evidence>
<dbReference type="PANTHER" id="PTHR47611:SF1">
    <property type="entry name" value="CCHC-TYPE DOMAIN-CONTAINING PROTEIN"/>
    <property type="match status" value="1"/>
</dbReference>
<reference evidence="2 3" key="1">
    <citation type="submission" date="2006-10" db="EMBL/GenBank/DDBJ databases">
        <title>The Genome Sequence of Batrachochytrium dendrobatidis JEL423.</title>
        <authorList>
            <consortium name="The Broad Institute Genome Sequencing Platform"/>
            <person name="Birren B."/>
            <person name="Lander E."/>
            <person name="Galagan J."/>
            <person name="Cuomo C."/>
            <person name="Devon K."/>
            <person name="Jaffe D."/>
            <person name="Butler J."/>
            <person name="Alvarez P."/>
            <person name="Gnerre S."/>
            <person name="Grabherr M."/>
            <person name="Kleber M."/>
            <person name="Mauceli E."/>
            <person name="Brockman W."/>
            <person name="Young S."/>
            <person name="LaButti K."/>
            <person name="Sykes S."/>
            <person name="DeCaprio D."/>
            <person name="Crawford M."/>
            <person name="Koehrsen M."/>
            <person name="Engels R."/>
            <person name="Montgomery P."/>
            <person name="Pearson M."/>
            <person name="Howarth C."/>
            <person name="Larson L."/>
            <person name="White J."/>
            <person name="O'Leary S."/>
            <person name="Kodira C."/>
            <person name="Zeng Q."/>
            <person name="Yandava C."/>
            <person name="Alvarado L."/>
            <person name="Longcore J."/>
            <person name="James T."/>
        </authorList>
    </citation>
    <scope>NUCLEOTIDE SEQUENCE [LARGE SCALE GENOMIC DNA]</scope>
    <source>
        <strain evidence="2 3">JEL423</strain>
    </source>
</reference>
<dbReference type="OrthoDB" id="2150907at2759"/>
<protein>
    <recommendedName>
        <fullName evidence="1">HAT C-terminal dimerisation domain-containing protein</fullName>
    </recommendedName>
</protein>
<dbReference type="STRING" id="403673.A0A177WTS5"/>
<dbReference type="InterPro" id="IPR008906">
    <property type="entry name" value="HATC_C_dom"/>
</dbReference>